<keyword evidence="1" id="KW-0812">Transmembrane</keyword>
<keyword evidence="1" id="KW-1133">Transmembrane helix</keyword>
<organism evidence="2 3">
    <name type="scientific">Blautia faecicola</name>
    <dbReference type="NCBI Taxonomy" id="2509240"/>
    <lineage>
        <taxon>Bacteria</taxon>
        <taxon>Bacillati</taxon>
        <taxon>Bacillota</taxon>
        <taxon>Clostridia</taxon>
        <taxon>Lachnospirales</taxon>
        <taxon>Lachnospiraceae</taxon>
        <taxon>Blautia</taxon>
    </lineage>
</organism>
<gene>
    <name evidence="2" type="ORF">ETP43_09345</name>
</gene>
<feature type="transmembrane region" description="Helical" evidence="1">
    <location>
        <begin position="21"/>
        <end position="48"/>
    </location>
</feature>
<keyword evidence="3" id="KW-1185">Reference proteome</keyword>
<comment type="caution">
    <text evidence="2">The sequence shown here is derived from an EMBL/GenBank/DDBJ whole genome shotgun (WGS) entry which is preliminary data.</text>
</comment>
<keyword evidence="1" id="KW-0472">Membrane</keyword>
<accession>A0A4Q1RI62</accession>
<evidence type="ECO:0000313" key="2">
    <source>
        <dbReference type="EMBL" id="RXS75400.1"/>
    </source>
</evidence>
<dbReference type="RefSeq" id="WP_129257869.1">
    <property type="nucleotide sequence ID" value="NZ_SDKC01000001.1"/>
</dbReference>
<evidence type="ECO:0000313" key="3">
    <source>
        <dbReference type="Proteomes" id="UP000290106"/>
    </source>
</evidence>
<dbReference type="AlphaFoldDB" id="A0A4Q1RI62"/>
<name>A0A4Q1RI62_9FIRM</name>
<feature type="transmembrane region" description="Helical" evidence="1">
    <location>
        <begin position="54"/>
        <end position="77"/>
    </location>
</feature>
<sequence>MYKTVWNFMNHHVKSSHVSAMFLAALLAGWTLIGLLAGSVVFLISTVSLSTQTVVLFCSAGYTGLIFGFFGGIFYLYQKTSPHKESSINAPLPLGTQKAA</sequence>
<dbReference type="EMBL" id="SDKC01000001">
    <property type="protein sequence ID" value="RXS75400.1"/>
    <property type="molecule type" value="Genomic_DNA"/>
</dbReference>
<dbReference type="Proteomes" id="UP000290106">
    <property type="component" value="Unassembled WGS sequence"/>
</dbReference>
<reference evidence="2 3" key="1">
    <citation type="submission" date="2019-01" db="EMBL/GenBank/DDBJ databases">
        <title>Blautia sp. nov. KGMB01111 isolated human feces.</title>
        <authorList>
            <person name="Park J.-E."/>
            <person name="Kim J.-S."/>
            <person name="Park S.-H."/>
        </authorList>
    </citation>
    <scope>NUCLEOTIDE SEQUENCE [LARGE SCALE GENOMIC DNA]</scope>
    <source>
        <strain evidence="2 3">KGMB01111</strain>
    </source>
</reference>
<proteinExistence type="predicted"/>
<evidence type="ECO:0000256" key="1">
    <source>
        <dbReference type="SAM" id="Phobius"/>
    </source>
</evidence>
<protein>
    <submittedName>
        <fullName evidence="2">Uncharacterized protein</fullName>
    </submittedName>
</protein>
<dbReference type="OrthoDB" id="2064901at2"/>